<evidence type="ECO:0000313" key="7">
    <source>
        <dbReference type="EMBL" id="ASR49250.1"/>
    </source>
</evidence>
<dbReference type="Gene3D" id="3.30.1490.330">
    <property type="match status" value="1"/>
</dbReference>
<dbReference type="GO" id="GO:0016874">
    <property type="term" value="F:ligase activity"/>
    <property type="evidence" value="ECO:0007669"/>
    <property type="project" value="UniProtKB-KW"/>
</dbReference>
<dbReference type="InterPro" id="IPR016185">
    <property type="entry name" value="PreATP-grasp_dom_sf"/>
</dbReference>
<accession>A0A222WRK2</accession>
<keyword evidence="2" id="KW-0479">Metal-binding</keyword>
<sequence length="486" mass="55029">MSMRTIRQLPYDHDELFNGEISRRIPYHRMYGKSYCVPALTMYEETELTELQAAAEAVHSIYRKVQHFVQRYMPDEYLVERLGIHPGLLRAARMEAAPDGITRQDWIVGEAGIKCIENNTDTPTGIPEAAYLEGKLLEILNEDGGSREDTVLVGPSSGMDEAIRCAMTDLIHFYSRRGLGTKVYFTCYDWHIEDQTNTKYIMRLCEQAGFEVVYAPLEELEIIPGEGLYHRGEPIHILYRLYPLEYLINDREEDTGLEVGQALMDMVADGKIGLINPPQHMITQSKGFTATVWSLYERNEQTPEFCGFRLFDDRELEVIRTYLLPTYFEPTVFVQNKEPYVAKGIWGREGKGTHLIEPADTENKLEVPALTEPALTEQWAKLAPSNDSDDPNEADAPLTPEQEEAAHIAAYYEGQPKIYQRLWPMQSAEVQTEEGLYHGYVLTGVFVIGGRFAGILPRIGEKVTGDMAYYCAAAVPTASHESSGRS</sequence>
<keyword evidence="4" id="KW-0067">ATP-binding</keyword>
<evidence type="ECO:0000256" key="2">
    <source>
        <dbReference type="ARBA" id="ARBA00022723"/>
    </source>
</evidence>
<dbReference type="STRING" id="172713.GCA_001705305_00377"/>
<evidence type="ECO:0000313" key="8">
    <source>
        <dbReference type="Proteomes" id="UP000214666"/>
    </source>
</evidence>
<organism evidence="7 8">
    <name type="scientific">Paenibacillus kribbensis</name>
    <dbReference type="NCBI Taxonomy" id="172713"/>
    <lineage>
        <taxon>Bacteria</taxon>
        <taxon>Bacillati</taxon>
        <taxon>Bacillota</taxon>
        <taxon>Bacilli</taxon>
        <taxon>Bacillales</taxon>
        <taxon>Paenibacillaceae</taxon>
        <taxon>Paenibacillus</taxon>
    </lineage>
</organism>
<dbReference type="KEGG" id="pkb:B4V02_22370"/>
<evidence type="ECO:0000256" key="5">
    <source>
        <dbReference type="ARBA" id="ARBA00022842"/>
    </source>
</evidence>
<evidence type="ECO:0000259" key="6">
    <source>
        <dbReference type="Pfam" id="PF03738"/>
    </source>
</evidence>
<dbReference type="InterPro" id="IPR005494">
    <property type="entry name" value="GSPS_pre-ATP-grasp-like_dom"/>
</dbReference>
<keyword evidence="8" id="KW-1185">Reference proteome</keyword>
<evidence type="ECO:0000256" key="3">
    <source>
        <dbReference type="ARBA" id="ARBA00022741"/>
    </source>
</evidence>
<gene>
    <name evidence="7" type="ORF">B4V02_22370</name>
</gene>
<evidence type="ECO:0000256" key="4">
    <source>
        <dbReference type="ARBA" id="ARBA00022840"/>
    </source>
</evidence>
<dbReference type="AlphaFoldDB" id="A0A222WRK2"/>
<dbReference type="Proteomes" id="UP000214666">
    <property type="component" value="Chromosome"/>
</dbReference>
<dbReference type="Pfam" id="PF03738">
    <property type="entry name" value="GSP_synth"/>
    <property type="match status" value="1"/>
</dbReference>
<dbReference type="GO" id="GO:0046872">
    <property type="term" value="F:metal ion binding"/>
    <property type="evidence" value="ECO:0007669"/>
    <property type="project" value="UniProtKB-KW"/>
</dbReference>
<dbReference type="EMBL" id="CP020028">
    <property type="protein sequence ID" value="ASR49250.1"/>
    <property type="molecule type" value="Genomic_DNA"/>
</dbReference>
<dbReference type="RefSeq" id="WP_094156469.1">
    <property type="nucleotide sequence ID" value="NZ_CP020028.1"/>
</dbReference>
<feature type="domain" description="Glutathionylspermidine synthase pre-ATP-grasp-like" evidence="6">
    <location>
        <begin position="27"/>
        <end position="382"/>
    </location>
</feature>
<dbReference type="SUPFAM" id="SSF56059">
    <property type="entry name" value="Glutathione synthetase ATP-binding domain-like"/>
    <property type="match status" value="1"/>
</dbReference>
<keyword evidence="3" id="KW-0547">Nucleotide-binding</keyword>
<dbReference type="SUPFAM" id="SSF52440">
    <property type="entry name" value="PreATP-grasp domain"/>
    <property type="match status" value="1"/>
</dbReference>
<evidence type="ECO:0000256" key="1">
    <source>
        <dbReference type="ARBA" id="ARBA00022598"/>
    </source>
</evidence>
<dbReference type="GO" id="GO:0005524">
    <property type="term" value="F:ATP binding"/>
    <property type="evidence" value="ECO:0007669"/>
    <property type="project" value="UniProtKB-KW"/>
</dbReference>
<keyword evidence="5" id="KW-0460">Magnesium</keyword>
<reference evidence="7 8" key="1">
    <citation type="submission" date="2017-03" db="EMBL/GenBank/DDBJ databases">
        <title>Complete genome sequence of Paenibacillus Kribbensis producing bioflocculants.</title>
        <authorList>
            <person name="Lee H.-G."/>
            <person name="Oh H.-M."/>
        </authorList>
    </citation>
    <scope>NUCLEOTIDE SEQUENCE [LARGE SCALE GENOMIC DNA]</scope>
    <source>
        <strain evidence="7 8">AM49</strain>
    </source>
</reference>
<proteinExistence type="predicted"/>
<protein>
    <submittedName>
        <fullName evidence="7">Glutathionylspermidine synthase</fullName>
    </submittedName>
</protein>
<name>A0A222WRK2_9BACL</name>
<dbReference type="OrthoDB" id="9765517at2"/>
<keyword evidence="1" id="KW-0436">Ligase</keyword>